<dbReference type="SUPFAM" id="SSF53686">
    <property type="entry name" value="Tryptophan synthase beta subunit-like PLP-dependent enzymes"/>
    <property type="match status" value="1"/>
</dbReference>
<evidence type="ECO:0000259" key="4">
    <source>
        <dbReference type="Pfam" id="PF00291"/>
    </source>
</evidence>
<dbReference type="InterPro" id="IPR001926">
    <property type="entry name" value="TrpB-like_PALP"/>
</dbReference>
<keyword evidence="6" id="KW-1185">Reference proteome</keyword>
<accession>A0ABW9MA07</accession>
<dbReference type="EMBL" id="JBGMEI010000013">
    <property type="protein sequence ID" value="MFO3666138.1"/>
    <property type="molecule type" value="Genomic_DNA"/>
</dbReference>
<dbReference type="PANTHER" id="PTHR43780:SF2">
    <property type="entry name" value="1-AMINOCYCLOPROPANE-1-CARBOXYLATE DEAMINASE-RELATED"/>
    <property type="match status" value="1"/>
</dbReference>
<evidence type="ECO:0000256" key="2">
    <source>
        <dbReference type="ARBA" id="ARBA00008639"/>
    </source>
</evidence>
<keyword evidence="3" id="KW-0663">Pyridoxal phosphate</keyword>
<proteinExistence type="inferred from homology"/>
<protein>
    <submittedName>
        <fullName evidence="5">D-cysteine desulfhydrase family protein</fullName>
        <ecNumber evidence="5">4.4.1.-</ecNumber>
    </submittedName>
</protein>
<feature type="domain" description="Tryptophan synthase beta chain-like PALP" evidence="4">
    <location>
        <begin position="7"/>
        <end position="297"/>
    </location>
</feature>
<sequence>MNKLKIGNFPTPVYKIDSLSDYYGTNIYIKRDDFSGLEVSGNKIRKLEYLVYDAIDKECDVLITSGGVQSNHARATAAVSAMYGLDCYLVLEGEQKEFEGNLFLDKAFGAKIIFTNNVKDSIEELEAKLYDIGKKPYIIPMGGSNYIGSKGYFDQYKEILAYENENNIKFDTITFAIGSAGTYAGIYHANEKLSAGKKQIHGISVNNSEEFFIKKVSEILKDSKDEIDTSKIYINDKFIGPGYAKYRKEDIEFYLDIARKTGILFDPCYTGKAFEGFISNIENKFDKNGNHLFIHTGGIFGWTKEMREMAKKIIREK</sequence>
<dbReference type="Proteomes" id="UP001637996">
    <property type="component" value="Unassembled WGS sequence"/>
</dbReference>
<dbReference type="RefSeq" id="WP_410031778.1">
    <property type="nucleotide sequence ID" value="NZ_JBGMEI010000013.1"/>
</dbReference>
<gene>
    <name evidence="5" type="ORF">ACCQ41_07780</name>
</gene>
<evidence type="ECO:0000256" key="1">
    <source>
        <dbReference type="ARBA" id="ARBA00001933"/>
    </source>
</evidence>
<dbReference type="PIRSF" id="PIRSF006278">
    <property type="entry name" value="ACCD_DCysDesulf"/>
    <property type="match status" value="1"/>
</dbReference>
<dbReference type="InterPro" id="IPR027278">
    <property type="entry name" value="ACCD_DCysDesulf"/>
</dbReference>
<evidence type="ECO:0000313" key="6">
    <source>
        <dbReference type="Proteomes" id="UP001637996"/>
    </source>
</evidence>
<dbReference type="EC" id="4.4.1.-" evidence="5"/>
<comment type="cofactor">
    <cofactor evidence="1">
        <name>pyridoxal 5'-phosphate</name>
        <dbReference type="ChEBI" id="CHEBI:597326"/>
    </cofactor>
</comment>
<dbReference type="Pfam" id="PF00291">
    <property type="entry name" value="PALP"/>
    <property type="match status" value="1"/>
</dbReference>
<dbReference type="PANTHER" id="PTHR43780">
    <property type="entry name" value="1-AMINOCYCLOPROPANE-1-CARBOXYLATE DEAMINASE-RELATED"/>
    <property type="match status" value="1"/>
</dbReference>
<comment type="similarity">
    <text evidence="2">Belongs to the ACC deaminase/D-cysteine desulfhydrase family.</text>
</comment>
<evidence type="ECO:0000256" key="3">
    <source>
        <dbReference type="ARBA" id="ARBA00022898"/>
    </source>
</evidence>
<organism evidence="5 6">
    <name type="scientific">Anaerococcus martiniensis</name>
    <dbReference type="NCBI Taxonomy" id="3115615"/>
    <lineage>
        <taxon>Bacteria</taxon>
        <taxon>Bacillati</taxon>
        <taxon>Bacillota</taxon>
        <taxon>Tissierellia</taxon>
        <taxon>Tissierellales</taxon>
        <taxon>Peptoniphilaceae</taxon>
        <taxon>Anaerococcus</taxon>
    </lineage>
</organism>
<dbReference type="Gene3D" id="3.40.50.1100">
    <property type="match status" value="2"/>
</dbReference>
<dbReference type="GO" id="GO:0016829">
    <property type="term" value="F:lyase activity"/>
    <property type="evidence" value="ECO:0007669"/>
    <property type="project" value="UniProtKB-KW"/>
</dbReference>
<name>A0ABW9MA07_9FIRM</name>
<reference evidence="5 6" key="1">
    <citation type="journal article" date="2025" name="Anaerobe">
        <title>Description of Anaerococcus kampingiae sp. nov., Anaerococcus groningensis sp. nov., Anaerococcus martiniensis sp. nov., and Anaerococcus cruorum sp. nov., isolated from human clinical specimens.</title>
        <authorList>
            <person name="Boiten K.E."/>
            <person name="Meijer J."/>
            <person name="van Wezel E.M."/>
            <person name="Veloo A.C.M."/>
        </authorList>
    </citation>
    <scope>NUCLEOTIDE SEQUENCE [LARGE SCALE GENOMIC DNA]</scope>
    <source>
        <strain evidence="5 6">ENR0831</strain>
    </source>
</reference>
<keyword evidence="5" id="KW-0456">Lyase</keyword>
<comment type="caution">
    <text evidence="5">The sequence shown here is derived from an EMBL/GenBank/DDBJ whole genome shotgun (WGS) entry which is preliminary data.</text>
</comment>
<dbReference type="InterPro" id="IPR036052">
    <property type="entry name" value="TrpB-like_PALP_sf"/>
</dbReference>
<evidence type="ECO:0000313" key="5">
    <source>
        <dbReference type="EMBL" id="MFO3666138.1"/>
    </source>
</evidence>